<reference evidence="4 5" key="1">
    <citation type="submission" date="2018-12" db="EMBL/GenBank/DDBJ databases">
        <title>Mesorhizobium carbonis sp. nov., isolated from coal mine water.</title>
        <authorList>
            <person name="Xin W."/>
            <person name="Xu Z."/>
            <person name="Xiang F."/>
            <person name="Zhang J."/>
            <person name="Xi L."/>
            <person name="Liu J."/>
        </authorList>
    </citation>
    <scope>NUCLEOTIDE SEQUENCE [LARGE SCALE GENOMIC DNA]</scope>
    <source>
        <strain evidence="4 5">B2.3</strain>
    </source>
</reference>
<evidence type="ECO:0000256" key="3">
    <source>
        <dbReference type="SAM" id="MobiDB-lite"/>
    </source>
</evidence>
<gene>
    <name evidence="4" type="ORF">EJC49_23195</name>
</gene>
<comment type="caution">
    <text evidence="4">The sequence shown here is derived from an EMBL/GenBank/DDBJ whole genome shotgun (WGS) entry which is preliminary data.</text>
</comment>
<dbReference type="InterPro" id="IPR036165">
    <property type="entry name" value="YefM-like_sf"/>
</dbReference>
<dbReference type="SUPFAM" id="SSF143120">
    <property type="entry name" value="YefM-like"/>
    <property type="match status" value="1"/>
</dbReference>
<comment type="similarity">
    <text evidence="1 2">Belongs to the phD/YefM antitoxin family.</text>
</comment>
<dbReference type="InterPro" id="IPR051416">
    <property type="entry name" value="phD-YefM_TA_antitoxins"/>
</dbReference>
<dbReference type="OrthoDB" id="9800503at2"/>
<evidence type="ECO:0000256" key="2">
    <source>
        <dbReference type="RuleBase" id="RU362080"/>
    </source>
</evidence>
<proteinExistence type="inferred from homology"/>
<dbReference type="RefSeq" id="WP_126702309.1">
    <property type="nucleotide sequence ID" value="NZ_RWKW01000113.1"/>
</dbReference>
<dbReference type="NCBIfam" id="TIGR01552">
    <property type="entry name" value="phd_fam"/>
    <property type="match status" value="1"/>
</dbReference>
<keyword evidence="5" id="KW-1185">Reference proteome</keyword>
<dbReference type="EMBL" id="RWKW01000113">
    <property type="protein sequence ID" value="RST82820.1"/>
    <property type="molecule type" value="Genomic_DNA"/>
</dbReference>
<organism evidence="4 5">
    <name type="scientific">Aquibium carbonis</name>
    <dbReference type="NCBI Taxonomy" id="2495581"/>
    <lineage>
        <taxon>Bacteria</taxon>
        <taxon>Pseudomonadati</taxon>
        <taxon>Pseudomonadota</taxon>
        <taxon>Alphaproteobacteria</taxon>
        <taxon>Hyphomicrobiales</taxon>
        <taxon>Phyllobacteriaceae</taxon>
        <taxon>Aquibium</taxon>
    </lineage>
</organism>
<evidence type="ECO:0000313" key="4">
    <source>
        <dbReference type="EMBL" id="RST82820.1"/>
    </source>
</evidence>
<dbReference type="AlphaFoldDB" id="A0A429YN16"/>
<evidence type="ECO:0000313" key="5">
    <source>
        <dbReference type="Proteomes" id="UP000278398"/>
    </source>
</evidence>
<dbReference type="Gene3D" id="3.40.1620.10">
    <property type="entry name" value="YefM-like domain"/>
    <property type="match status" value="1"/>
</dbReference>
<protein>
    <recommendedName>
        <fullName evidence="2">Antitoxin</fullName>
    </recommendedName>
</protein>
<accession>A0A429YN16</accession>
<name>A0A429YN16_9HYPH</name>
<evidence type="ECO:0000256" key="1">
    <source>
        <dbReference type="ARBA" id="ARBA00009981"/>
    </source>
</evidence>
<sequence>MRTVSVADAKAHLSDLVAKAAAGETVTITKHGKPVAQLTAVHEPLERIDLAELQALTGTIPPQPRTAGDFIRTMRDEDRY</sequence>
<feature type="region of interest" description="Disordered" evidence="3">
    <location>
        <begin position="59"/>
        <end position="80"/>
    </location>
</feature>
<comment type="function">
    <text evidence="2">Antitoxin component of a type II toxin-antitoxin (TA) system.</text>
</comment>
<dbReference type="Proteomes" id="UP000278398">
    <property type="component" value="Unassembled WGS sequence"/>
</dbReference>
<dbReference type="Pfam" id="PF02604">
    <property type="entry name" value="PhdYeFM_antitox"/>
    <property type="match status" value="1"/>
</dbReference>
<dbReference type="InterPro" id="IPR006442">
    <property type="entry name" value="Antitoxin_Phd/YefM"/>
</dbReference>
<dbReference type="PANTHER" id="PTHR35377">
    <property type="entry name" value="ANTITOXIN VAPB49-RELATED-RELATED"/>
    <property type="match status" value="1"/>
</dbReference>